<evidence type="ECO:0000259" key="1">
    <source>
        <dbReference type="Pfam" id="PF14194"/>
    </source>
</evidence>
<dbReference type="InterPro" id="IPR025973">
    <property type="entry name" value="Cys_rich_VLP_dom"/>
</dbReference>
<proteinExistence type="predicted"/>
<gene>
    <name evidence="2" type="ORF">S12H4_12155</name>
</gene>
<name>X1TPN4_9ZZZZ</name>
<organism evidence="2">
    <name type="scientific">marine sediment metagenome</name>
    <dbReference type="NCBI Taxonomy" id="412755"/>
    <lineage>
        <taxon>unclassified sequences</taxon>
        <taxon>metagenomes</taxon>
        <taxon>ecological metagenomes</taxon>
    </lineage>
</organism>
<feature type="non-terminal residue" evidence="2">
    <location>
        <position position="110"/>
    </location>
</feature>
<comment type="caution">
    <text evidence="2">The sequence shown here is derived from an EMBL/GenBank/DDBJ whole genome shotgun (WGS) entry which is preliminary data.</text>
</comment>
<dbReference type="Pfam" id="PF14194">
    <property type="entry name" value="Cys_rich_VLP"/>
    <property type="match status" value="1"/>
</dbReference>
<protein>
    <recommendedName>
        <fullName evidence="1">Cysteine-rich VLP domain-containing protein</fullName>
    </recommendedName>
</protein>
<dbReference type="EMBL" id="BARW01005669">
    <property type="protein sequence ID" value="GAI81974.1"/>
    <property type="molecule type" value="Genomic_DNA"/>
</dbReference>
<evidence type="ECO:0000313" key="2">
    <source>
        <dbReference type="EMBL" id="GAI81974.1"/>
    </source>
</evidence>
<feature type="domain" description="Cysteine-rich VLP" evidence="1">
    <location>
        <begin position="5"/>
        <end position="59"/>
    </location>
</feature>
<dbReference type="AlphaFoldDB" id="X1TPN4"/>
<sequence>MNIGKSVKKLVIRDCANYDEVFNNIKDYCCREWTKDYRCIFFIKENAKCGYFEKAVLPMNTQLEALYQAEHQAKIEGRELSNQSKELIAEEKSLVSGKVNIHCKKCKKTF</sequence>
<accession>X1TPN4</accession>
<reference evidence="2" key="1">
    <citation type="journal article" date="2014" name="Front. Microbiol.">
        <title>High frequency of phylogenetically diverse reductive dehalogenase-homologous genes in deep subseafloor sedimentary metagenomes.</title>
        <authorList>
            <person name="Kawai M."/>
            <person name="Futagami T."/>
            <person name="Toyoda A."/>
            <person name="Takaki Y."/>
            <person name="Nishi S."/>
            <person name="Hori S."/>
            <person name="Arai W."/>
            <person name="Tsubouchi T."/>
            <person name="Morono Y."/>
            <person name="Uchiyama I."/>
            <person name="Ito T."/>
            <person name="Fujiyama A."/>
            <person name="Inagaki F."/>
            <person name="Takami H."/>
        </authorList>
    </citation>
    <scope>NUCLEOTIDE SEQUENCE</scope>
    <source>
        <strain evidence="2">Expedition CK06-06</strain>
    </source>
</reference>